<evidence type="ECO:0000256" key="2">
    <source>
        <dbReference type="ARBA" id="ARBA00022452"/>
    </source>
</evidence>
<protein>
    <submittedName>
        <fullName evidence="10">Efflux transporter outer membrane subunit</fullName>
    </submittedName>
</protein>
<evidence type="ECO:0000313" key="10">
    <source>
        <dbReference type="EMBL" id="XBY65790.1"/>
    </source>
</evidence>
<evidence type="ECO:0000256" key="5">
    <source>
        <dbReference type="ARBA" id="ARBA00023139"/>
    </source>
</evidence>
<reference evidence="10" key="1">
    <citation type="submission" date="2023-08" db="EMBL/GenBank/DDBJ databases">
        <title>Increased levels of nutrients transform a symbiont into a lethal pathobiont.</title>
        <authorList>
            <person name="Lachnit T."/>
            <person name="Ulrich L."/>
            <person name="Willmer F.M."/>
            <person name="Hasenbein T."/>
            <person name="Steiner L.X."/>
            <person name="Wolters M."/>
            <person name="Herbst E.M."/>
            <person name="Deines P."/>
        </authorList>
    </citation>
    <scope>NUCLEOTIDE SEQUENCE</scope>
    <source>
        <strain evidence="10">T3</strain>
    </source>
</reference>
<dbReference type="Gene3D" id="2.20.200.10">
    <property type="entry name" value="Outer membrane efflux proteins (OEP)"/>
    <property type="match status" value="1"/>
</dbReference>
<evidence type="ECO:0000256" key="3">
    <source>
        <dbReference type="ARBA" id="ARBA00022692"/>
    </source>
</evidence>
<dbReference type="GO" id="GO:0015562">
    <property type="term" value="F:efflux transmembrane transporter activity"/>
    <property type="evidence" value="ECO:0007669"/>
    <property type="project" value="InterPro"/>
</dbReference>
<dbReference type="InterPro" id="IPR010131">
    <property type="entry name" value="MdtP/NodT-like"/>
</dbReference>
<name>A0AAU7Y7A6_9PSED</name>
<evidence type="ECO:0000256" key="4">
    <source>
        <dbReference type="ARBA" id="ARBA00023136"/>
    </source>
</evidence>
<dbReference type="PANTHER" id="PTHR30203">
    <property type="entry name" value="OUTER MEMBRANE CATION EFFLUX PROTEIN"/>
    <property type="match status" value="1"/>
</dbReference>
<comment type="subcellular location">
    <subcellularLocation>
        <location evidence="8">Cell outer membrane</location>
        <topology evidence="8">Lipid-anchor</topology>
    </subcellularLocation>
</comment>
<evidence type="ECO:0000256" key="8">
    <source>
        <dbReference type="RuleBase" id="RU362097"/>
    </source>
</evidence>
<keyword evidence="6" id="KW-0998">Cell outer membrane</keyword>
<dbReference type="Gene3D" id="1.20.1600.10">
    <property type="entry name" value="Outer membrane efflux proteins (OEP)"/>
    <property type="match status" value="1"/>
</dbReference>
<dbReference type="InterPro" id="IPR003423">
    <property type="entry name" value="OMP_efflux"/>
</dbReference>
<dbReference type="AlphaFoldDB" id="A0AAU7Y7A6"/>
<dbReference type="Pfam" id="PF02321">
    <property type="entry name" value="OEP"/>
    <property type="match status" value="2"/>
</dbReference>
<evidence type="ECO:0000256" key="9">
    <source>
        <dbReference type="SAM" id="MobiDB-lite"/>
    </source>
</evidence>
<proteinExistence type="inferred from homology"/>
<keyword evidence="3 8" id="KW-0812">Transmembrane</keyword>
<evidence type="ECO:0000256" key="1">
    <source>
        <dbReference type="ARBA" id="ARBA00007613"/>
    </source>
</evidence>
<organism evidence="10">
    <name type="scientific">Pseudomonas solani</name>
    <dbReference type="NCBI Taxonomy" id="2731552"/>
    <lineage>
        <taxon>Bacteria</taxon>
        <taxon>Pseudomonadati</taxon>
        <taxon>Pseudomonadota</taxon>
        <taxon>Gammaproteobacteria</taxon>
        <taxon>Pseudomonadales</taxon>
        <taxon>Pseudomonadaceae</taxon>
        <taxon>Pseudomonas</taxon>
    </lineage>
</organism>
<dbReference type="EMBL" id="CP158373">
    <property type="protein sequence ID" value="XBY65790.1"/>
    <property type="molecule type" value="Genomic_DNA"/>
</dbReference>
<evidence type="ECO:0000256" key="7">
    <source>
        <dbReference type="ARBA" id="ARBA00023288"/>
    </source>
</evidence>
<keyword evidence="2 8" id="KW-1134">Transmembrane beta strand</keyword>
<keyword evidence="4 8" id="KW-0472">Membrane</keyword>
<keyword evidence="7 8" id="KW-0449">Lipoprotein</keyword>
<sequence>MRRHATLLVLAMGLGACSVGPDFTRPDAELDTNWTLADDADLPSRVLQADLDERWWEGFGDPLLASLIHRATHENLDLLAAANRVEQSRAARRSVAAGQAPDLGVGAGYSRARNSQRGLSDPSGESGRAAYSLWQGGLDMAWELDLWGRVRREVEAADAGVQVSEETRRGVLLAVTAETARRYIELRGAQNALAITLQNLEIARRSLALNRTRLADGVATQLEVAEAAAQVASLESRLPPLRQREASLANALALLLALPPGALREALAAQEAPAIPTGPARVPLGLPSELAERRPDIRRAEAALHAATAEIGVAEGDFYPRITLSGDLGLQALQLNDLGWDARRFAVGPALSLPLFDGGRRRGTLELSKARQQEAAIAYRSTVLAAWHEVDDTLGAYQAQQRRQVSLDQAVEHARVALDNAERQYHQGTVDFLNVLSVQNALLANQAEQVDSATAAALALVDLYRALGGGWQALEGGRTPGA</sequence>
<gene>
    <name evidence="10" type="ORF">ABS648_08495</name>
</gene>
<dbReference type="RefSeq" id="WP_350448044.1">
    <property type="nucleotide sequence ID" value="NZ_CP158373.1"/>
</dbReference>
<dbReference type="NCBIfam" id="TIGR01845">
    <property type="entry name" value="outer_NodT"/>
    <property type="match status" value="1"/>
</dbReference>
<accession>A0AAU7Y7A6</accession>
<evidence type="ECO:0000256" key="6">
    <source>
        <dbReference type="ARBA" id="ARBA00023237"/>
    </source>
</evidence>
<feature type="region of interest" description="Disordered" evidence="9">
    <location>
        <begin position="106"/>
        <end position="126"/>
    </location>
</feature>
<comment type="similarity">
    <text evidence="1 8">Belongs to the outer membrane factor (OMF) (TC 1.B.17) family.</text>
</comment>
<keyword evidence="5 8" id="KW-0564">Palmitate</keyword>
<dbReference type="PROSITE" id="PS51257">
    <property type="entry name" value="PROKAR_LIPOPROTEIN"/>
    <property type="match status" value="1"/>
</dbReference>
<dbReference type="PANTHER" id="PTHR30203:SF25">
    <property type="entry name" value="OUTER MEMBRANE PROTEIN-RELATED"/>
    <property type="match status" value="1"/>
</dbReference>
<dbReference type="SUPFAM" id="SSF56954">
    <property type="entry name" value="Outer membrane efflux proteins (OEP)"/>
    <property type="match status" value="1"/>
</dbReference>
<dbReference type="GO" id="GO:0009279">
    <property type="term" value="C:cell outer membrane"/>
    <property type="evidence" value="ECO:0007669"/>
    <property type="project" value="UniProtKB-SubCell"/>
</dbReference>